<dbReference type="PANTHER" id="PTHR43316">
    <property type="entry name" value="HYDROLASE, HALOACID DELAHOGENASE-RELATED"/>
    <property type="match status" value="1"/>
</dbReference>
<dbReference type="InterPro" id="IPR036412">
    <property type="entry name" value="HAD-like_sf"/>
</dbReference>
<dbReference type="PANTHER" id="PTHR43316:SF3">
    <property type="entry name" value="HALOACID DEHALOGENASE, TYPE II (AFU_ORTHOLOGUE AFUA_2G07750)-RELATED"/>
    <property type="match status" value="1"/>
</dbReference>
<dbReference type="Gene3D" id="3.40.50.1000">
    <property type="entry name" value="HAD superfamily/HAD-like"/>
    <property type="match status" value="1"/>
</dbReference>
<dbReference type="SFLD" id="SFLDS00003">
    <property type="entry name" value="Haloacid_Dehalogenase"/>
    <property type="match status" value="1"/>
</dbReference>
<dbReference type="EMBL" id="JAYXNZ010000002">
    <property type="protein sequence ID" value="MEC7055621.1"/>
    <property type="molecule type" value="Genomic_DNA"/>
</dbReference>
<organism evidence="2 3">
    <name type="scientific">Streptomyces violaceochromogenes</name>
    <dbReference type="NCBI Taxonomy" id="67377"/>
    <lineage>
        <taxon>Bacteria</taxon>
        <taxon>Bacillati</taxon>
        <taxon>Actinomycetota</taxon>
        <taxon>Actinomycetes</taxon>
        <taxon>Kitasatosporales</taxon>
        <taxon>Streptomycetaceae</taxon>
        <taxon>Streptomyces</taxon>
    </lineage>
</organism>
<proteinExistence type="predicted"/>
<gene>
    <name evidence="2" type="ORF">RFN57_25550</name>
</gene>
<dbReference type="Proteomes" id="UP001353952">
    <property type="component" value="Unassembled WGS sequence"/>
</dbReference>
<dbReference type="InterPro" id="IPR051540">
    <property type="entry name" value="S-2-haloacid_dehalogenase"/>
</dbReference>
<evidence type="ECO:0000256" key="1">
    <source>
        <dbReference type="ARBA" id="ARBA00022801"/>
    </source>
</evidence>
<dbReference type="EC" id="3.1.3.-" evidence="2"/>
<sequence>MPTHRPSSTALSTPLLMAPTHPVGDLLLGTSAHSSSVAPAPRPVAVILDLFGTLVAAPSVTERRSAAAQFADVLGVSRSAVEAALADSWQARHDGQLASSTEVAAHLAARCSSTAAYVGELEMLLTQLADIRLRADATLLQTLDRLQRGGARLALLSDASPDIAEAWSRSELAPYFDAVVFSCRTGAVKPDPLLFRTVLQEIGVAPHQALYCGDGGGDELAGAERAGMYAVRVERRGGPTSLVFGETSWPGRSIPSTEDLPSLLDSWGKR</sequence>
<evidence type="ECO:0000313" key="2">
    <source>
        <dbReference type="EMBL" id="MEC7055621.1"/>
    </source>
</evidence>
<keyword evidence="1 2" id="KW-0378">Hydrolase</keyword>
<dbReference type="NCBIfam" id="TIGR01549">
    <property type="entry name" value="HAD-SF-IA-v1"/>
    <property type="match status" value="1"/>
</dbReference>
<dbReference type="InterPro" id="IPR006439">
    <property type="entry name" value="HAD-SF_hydro_IA"/>
</dbReference>
<dbReference type="Pfam" id="PF00702">
    <property type="entry name" value="Hydrolase"/>
    <property type="match status" value="1"/>
</dbReference>
<reference evidence="2 3" key="1">
    <citation type="submission" date="2024-01" db="EMBL/GenBank/DDBJ databases">
        <title>Genome analysis.</title>
        <authorList>
            <person name="Zhang K."/>
        </authorList>
    </citation>
    <scope>NUCLEOTIDE SEQUENCE [LARGE SCALE GENOMIC DNA]</scope>
    <source>
        <strain evidence="2 3">CGMCC 4.1753</strain>
    </source>
</reference>
<dbReference type="RefSeq" id="WP_308431998.1">
    <property type="nucleotide sequence ID" value="NZ_BMUO01000004.1"/>
</dbReference>
<protein>
    <submittedName>
        <fullName evidence="2">HAD family hydrolase</fullName>
        <ecNumber evidence="2">3.1.3.-</ecNumber>
    </submittedName>
</protein>
<dbReference type="SFLD" id="SFLDG01129">
    <property type="entry name" value="C1.5:_HAD__Beta-PGM__Phosphata"/>
    <property type="match status" value="1"/>
</dbReference>
<dbReference type="InterPro" id="IPR023214">
    <property type="entry name" value="HAD_sf"/>
</dbReference>
<keyword evidence="3" id="KW-1185">Reference proteome</keyword>
<dbReference type="SUPFAM" id="SSF56784">
    <property type="entry name" value="HAD-like"/>
    <property type="match status" value="1"/>
</dbReference>
<evidence type="ECO:0000313" key="3">
    <source>
        <dbReference type="Proteomes" id="UP001353952"/>
    </source>
</evidence>
<accession>A0ABU6M295</accession>
<dbReference type="PRINTS" id="PR00413">
    <property type="entry name" value="HADHALOGNASE"/>
</dbReference>
<name>A0ABU6M295_9ACTN</name>
<comment type="caution">
    <text evidence="2">The sequence shown here is derived from an EMBL/GenBank/DDBJ whole genome shotgun (WGS) entry which is preliminary data.</text>
</comment>
<dbReference type="GO" id="GO:0016787">
    <property type="term" value="F:hydrolase activity"/>
    <property type="evidence" value="ECO:0007669"/>
    <property type="project" value="UniProtKB-KW"/>
</dbReference>